<keyword evidence="1" id="KW-0812">Transmembrane</keyword>
<keyword evidence="3" id="KW-1185">Reference proteome</keyword>
<dbReference type="AlphaFoldDB" id="A0A3E1Q746"/>
<dbReference type="Proteomes" id="UP000261082">
    <property type="component" value="Unassembled WGS sequence"/>
</dbReference>
<proteinExistence type="predicted"/>
<feature type="transmembrane region" description="Helical" evidence="1">
    <location>
        <begin position="306"/>
        <end position="331"/>
    </location>
</feature>
<sequence>MKKKSFYKDLHTLIPLVFSGLLCIGLIFILWQKTTLLLQFEKQLIDLSSIFIAISGFLSLFILLYLILFAVNLKKNKESGVSGLEALNQKMHDFREIIEVLLQSKMWLPGLKEYIDEEFAGLTFFQVKEFYKGKSKLAIEFLQEKNNYADTENLYLELKSLVQTEVKQKHIPESITKPEFYKKELVQKWLEHKCGSGLWYYFGYKYGTYKNALDLESIYERHQEKIMMLANSIDSKAFEDSSFNEVFLSKLGEYITNEVLPKLYQLQEKSSEKLPPISRYLYLIFLLLVFFGVLLPLAYFLFSLSILSLIISYAFVISTVFFISTTFFRFLNNSVNN</sequence>
<dbReference type="EMBL" id="QVID01000002">
    <property type="protein sequence ID" value="RFN57949.1"/>
    <property type="molecule type" value="Genomic_DNA"/>
</dbReference>
<feature type="transmembrane region" description="Helical" evidence="1">
    <location>
        <begin position="12"/>
        <end position="31"/>
    </location>
</feature>
<name>A0A3E1Q746_9FLAO</name>
<evidence type="ECO:0000313" key="3">
    <source>
        <dbReference type="Proteomes" id="UP000261082"/>
    </source>
</evidence>
<feature type="transmembrane region" description="Helical" evidence="1">
    <location>
        <begin position="280"/>
        <end position="300"/>
    </location>
</feature>
<dbReference type="RefSeq" id="WP_117159898.1">
    <property type="nucleotide sequence ID" value="NZ_QVID01000002.1"/>
</dbReference>
<gene>
    <name evidence="2" type="ORF">DZ858_11950</name>
</gene>
<evidence type="ECO:0000256" key="1">
    <source>
        <dbReference type="SAM" id="Phobius"/>
    </source>
</evidence>
<keyword evidence="1" id="KW-0472">Membrane</keyword>
<protein>
    <submittedName>
        <fullName evidence="2">Uncharacterized protein</fullName>
    </submittedName>
</protein>
<feature type="transmembrane region" description="Helical" evidence="1">
    <location>
        <begin position="51"/>
        <end position="71"/>
    </location>
</feature>
<reference evidence="2 3" key="1">
    <citation type="journal article" date="2007" name="Int. J. Syst. Evol. Microbiol.">
        <title>Marixanthomonas ophiurae gen. nov., sp. nov., a marine bacterium of the family Flavobacteriaceae isolated from a deep-sea brittle star.</title>
        <authorList>
            <person name="Romanenko L.A."/>
            <person name="Uchino M."/>
            <person name="Frolova G.M."/>
            <person name="Mikhailov V.V."/>
        </authorList>
    </citation>
    <scope>NUCLEOTIDE SEQUENCE [LARGE SCALE GENOMIC DNA]</scope>
    <source>
        <strain evidence="2 3">KMM 3046</strain>
    </source>
</reference>
<keyword evidence="1" id="KW-1133">Transmembrane helix</keyword>
<dbReference type="OrthoDB" id="1414398at2"/>
<accession>A0A3E1Q746</accession>
<evidence type="ECO:0000313" key="2">
    <source>
        <dbReference type="EMBL" id="RFN57949.1"/>
    </source>
</evidence>
<organism evidence="2 3">
    <name type="scientific">Marixanthomonas ophiurae</name>
    <dbReference type="NCBI Taxonomy" id="387659"/>
    <lineage>
        <taxon>Bacteria</taxon>
        <taxon>Pseudomonadati</taxon>
        <taxon>Bacteroidota</taxon>
        <taxon>Flavobacteriia</taxon>
        <taxon>Flavobacteriales</taxon>
        <taxon>Flavobacteriaceae</taxon>
        <taxon>Marixanthomonas</taxon>
    </lineage>
</organism>
<comment type="caution">
    <text evidence="2">The sequence shown here is derived from an EMBL/GenBank/DDBJ whole genome shotgun (WGS) entry which is preliminary data.</text>
</comment>